<evidence type="ECO:0000313" key="2">
    <source>
        <dbReference type="Proteomes" id="UP000824258"/>
    </source>
</evidence>
<dbReference type="AlphaFoldDB" id="A0A9D1D667"/>
<accession>A0A9D1D667</accession>
<dbReference type="GO" id="GO:0016791">
    <property type="term" value="F:phosphatase activity"/>
    <property type="evidence" value="ECO:0007669"/>
    <property type="project" value="TreeGrafter"/>
</dbReference>
<dbReference type="PANTHER" id="PTHR48100">
    <property type="entry name" value="BROAD-SPECIFICITY PHOSPHATASE YOR283W-RELATED"/>
    <property type="match status" value="1"/>
</dbReference>
<gene>
    <name evidence="1" type="ORF">IAA70_00110</name>
</gene>
<reference evidence="1" key="1">
    <citation type="submission" date="2020-10" db="EMBL/GenBank/DDBJ databases">
        <authorList>
            <person name="Gilroy R."/>
        </authorList>
    </citation>
    <scope>NUCLEOTIDE SEQUENCE</scope>
    <source>
        <strain evidence="1">ChiHjej9B8-7071</strain>
    </source>
</reference>
<dbReference type="SMART" id="SM00855">
    <property type="entry name" value="PGAM"/>
    <property type="match status" value="1"/>
</dbReference>
<comment type="caution">
    <text evidence="1">The sequence shown here is derived from an EMBL/GenBank/DDBJ whole genome shotgun (WGS) entry which is preliminary data.</text>
</comment>
<dbReference type="PANTHER" id="PTHR48100:SF59">
    <property type="entry name" value="ADENOSYLCOBALAMIN_ALPHA-RIBAZOLE PHOSPHATASE"/>
    <property type="match status" value="1"/>
</dbReference>
<dbReference type="Gene3D" id="3.40.50.1240">
    <property type="entry name" value="Phosphoglycerate mutase-like"/>
    <property type="match status" value="1"/>
</dbReference>
<dbReference type="Proteomes" id="UP000824258">
    <property type="component" value="Unassembled WGS sequence"/>
</dbReference>
<sequence length="187" mass="20762">MELILLRHGVTRANLEHRYCGATDLPLDPAALAAFRQAGLLYPDPTGFRVLTSGMRRTEETLQAIYGDIPHEIAPAFREIDFGIFENHTYEELRDDPAYQRWLTGDNEQNRCPGGESGAEMRKRVLAALAQLRGDTLLVTHGGVIAAMMAHLFPGEGKSRYAWQPPPFHGYAVTISASGRDYRPIPG</sequence>
<name>A0A9D1D667_9FIRM</name>
<dbReference type="SUPFAM" id="SSF53254">
    <property type="entry name" value="Phosphoglycerate mutase-like"/>
    <property type="match status" value="1"/>
</dbReference>
<dbReference type="InterPro" id="IPR050275">
    <property type="entry name" value="PGM_Phosphatase"/>
</dbReference>
<reference evidence="1" key="2">
    <citation type="journal article" date="2021" name="PeerJ">
        <title>Extensive microbial diversity within the chicken gut microbiome revealed by metagenomics and culture.</title>
        <authorList>
            <person name="Gilroy R."/>
            <person name="Ravi A."/>
            <person name="Getino M."/>
            <person name="Pursley I."/>
            <person name="Horton D.L."/>
            <person name="Alikhan N.F."/>
            <person name="Baker D."/>
            <person name="Gharbi K."/>
            <person name="Hall N."/>
            <person name="Watson M."/>
            <person name="Adriaenssens E.M."/>
            <person name="Foster-Nyarko E."/>
            <person name="Jarju S."/>
            <person name="Secka A."/>
            <person name="Antonio M."/>
            <person name="Oren A."/>
            <person name="Chaudhuri R.R."/>
            <person name="La Ragione R."/>
            <person name="Hildebrand F."/>
            <person name="Pallen M.J."/>
        </authorList>
    </citation>
    <scope>NUCLEOTIDE SEQUENCE</scope>
    <source>
        <strain evidence="1">ChiHjej9B8-7071</strain>
    </source>
</reference>
<dbReference type="CDD" id="cd07040">
    <property type="entry name" value="HP"/>
    <property type="match status" value="1"/>
</dbReference>
<dbReference type="GO" id="GO:0005737">
    <property type="term" value="C:cytoplasm"/>
    <property type="evidence" value="ECO:0007669"/>
    <property type="project" value="TreeGrafter"/>
</dbReference>
<proteinExistence type="predicted"/>
<dbReference type="InterPro" id="IPR013078">
    <property type="entry name" value="His_Pase_superF_clade-1"/>
</dbReference>
<dbReference type="Pfam" id="PF00300">
    <property type="entry name" value="His_Phos_1"/>
    <property type="match status" value="1"/>
</dbReference>
<protein>
    <submittedName>
        <fullName evidence="1">Histidine phosphatase family protein</fullName>
    </submittedName>
</protein>
<organism evidence="1 2">
    <name type="scientific">Candidatus Avoscillospira stercoripullorum</name>
    <dbReference type="NCBI Taxonomy" id="2840709"/>
    <lineage>
        <taxon>Bacteria</taxon>
        <taxon>Bacillati</taxon>
        <taxon>Bacillota</taxon>
        <taxon>Clostridia</taxon>
        <taxon>Eubacteriales</taxon>
        <taxon>Oscillospiraceae</taxon>
        <taxon>Oscillospiraceae incertae sedis</taxon>
        <taxon>Candidatus Avoscillospira</taxon>
    </lineage>
</organism>
<dbReference type="EMBL" id="DVGD01000005">
    <property type="protein sequence ID" value="HIR08785.1"/>
    <property type="molecule type" value="Genomic_DNA"/>
</dbReference>
<evidence type="ECO:0000313" key="1">
    <source>
        <dbReference type="EMBL" id="HIR08785.1"/>
    </source>
</evidence>
<dbReference type="InterPro" id="IPR029033">
    <property type="entry name" value="His_PPase_superfam"/>
</dbReference>